<dbReference type="InterPro" id="IPR002781">
    <property type="entry name" value="TM_pro_TauE-like"/>
</dbReference>
<evidence type="ECO:0000256" key="2">
    <source>
        <dbReference type="ARBA" id="ARBA00009142"/>
    </source>
</evidence>
<protein>
    <recommendedName>
        <fullName evidence="8">Probable membrane transporter protein</fullName>
    </recommendedName>
</protein>
<dbReference type="Pfam" id="PF01925">
    <property type="entry name" value="TauE"/>
    <property type="match status" value="1"/>
</dbReference>
<comment type="caution">
    <text evidence="9">The sequence shown here is derived from an EMBL/GenBank/DDBJ whole genome shotgun (WGS) entry which is preliminary data.</text>
</comment>
<evidence type="ECO:0000313" key="9">
    <source>
        <dbReference type="EMBL" id="PPZ91682.1"/>
    </source>
</evidence>
<evidence type="ECO:0000256" key="7">
    <source>
        <dbReference type="ARBA" id="ARBA00023136"/>
    </source>
</evidence>
<dbReference type="PANTHER" id="PTHR30269">
    <property type="entry name" value="TRANSMEMBRANE PROTEIN YFCA"/>
    <property type="match status" value="1"/>
</dbReference>
<evidence type="ECO:0000256" key="8">
    <source>
        <dbReference type="RuleBase" id="RU363041"/>
    </source>
</evidence>
<feature type="transmembrane region" description="Helical" evidence="8">
    <location>
        <begin position="47"/>
        <end position="69"/>
    </location>
</feature>
<feature type="transmembrane region" description="Helical" evidence="8">
    <location>
        <begin position="12"/>
        <end position="35"/>
    </location>
</feature>
<dbReference type="Proteomes" id="UP000238565">
    <property type="component" value="Unassembled WGS sequence"/>
</dbReference>
<dbReference type="InterPro" id="IPR052017">
    <property type="entry name" value="TSUP"/>
</dbReference>
<keyword evidence="7 8" id="KW-0472">Membrane</keyword>
<keyword evidence="3" id="KW-0813">Transport</keyword>
<gene>
    <name evidence="9" type="ORF">C3729_06335</name>
</gene>
<feature type="transmembrane region" description="Helical" evidence="8">
    <location>
        <begin position="81"/>
        <end position="101"/>
    </location>
</feature>
<dbReference type="PANTHER" id="PTHR30269:SF0">
    <property type="entry name" value="MEMBRANE TRANSPORTER PROTEIN YFCA-RELATED"/>
    <property type="match status" value="1"/>
</dbReference>
<organism evidence="9 10">
    <name type="scientific">Cloacibacterium normanense</name>
    <dbReference type="NCBI Taxonomy" id="237258"/>
    <lineage>
        <taxon>Bacteria</taxon>
        <taxon>Pseudomonadati</taxon>
        <taxon>Bacteroidota</taxon>
        <taxon>Flavobacteriia</taxon>
        <taxon>Flavobacteriales</taxon>
        <taxon>Weeksellaceae</taxon>
    </lineage>
</organism>
<dbReference type="GO" id="GO:0005886">
    <property type="term" value="C:plasma membrane"/>
    <property type="evidence" value="ECO:0007669"/>
    <property type="project" value="UniProtKB-SubCell"/>
</dbReference>
<reference evidence="9 10" key="1">
    <citation type="submission" date="2018-02" db="EMBL/GenBank/DDBJ databases">
        <title>Draft genome sequence of bacterial isolates from marine environment.</title>
        <authorList>
            <person name="Singh S.K."/>
            <person name="Hill R."/>
            <person name="Major S."/>
            <person name="Cai H."/>
            <person name="Li Y."/>
        </authorList>
    </citation>
    <scope>NUCLEOTIDE SEQUENCE [LARGE SCALE GENOMIC DNA]</scope>
    <source>
        <strain evidence="9 10">IMET F</strain>
    </source>
</reference>
<accession>A0A2S7I529</accession>
<dbReference type="EMBL" id="PTPZ01000003">
    <property type="protein sequence ID" value="PPZ91682.1"/>
    <property type="molecule type" value="Genomic_DNA"/>
</dbReference>
<feature type="transmembrane region" description="Helical" evidence="8">
    <location>
        <begin position="238"/>
        <end position="255"/>
    </location>
</feature>
<comment type="subcellular location">
    <subcellularLocation>
        <location evidence="1 8">Cell membrane</location>
        <topology evidence="1 8">Multi-pass membrane protein</topology>
    </subcellularLocation>
</comment>
<proteinExistence type="inferred from homology"/>
<feature type="transmembrane region" description="Helical" evidence="8">
    <location>
        <begin position="167"/>
        <end position="187"/>
    </location>
</feature>
<comment type="similarity">
    <text evidence="2 8">Belongs to the 4-toluene sulfonate uptake permease (TSUP) (TC 2.A.102) family.</text>
</comment>
<evidence type="ECO:0000313" key="10">
    <source>
        <dbReference type="Proteomes" id="UP000238565"/>
    </source>
</evidence>
<sequence length="261" mass="28563">MDFFSDYSFYTLFFLAAFAFIAGFLDAIVGGGGLIQLPALLIQFPQLALPTLFGTNKIAALSGTSIAAVQYAKRIRFNWKVLLSISLFSFLFSFLGARTVSYLDSEALKPLILIILIAIAIYTFIKKDLGNVATKDLSTTKKMIFGAVIGAVIGFYDGFFGPGTGSFFVLAFVVILGFDFLSASAYAKVVNCITNISALLVFISHGNYLLEIAILMAVFNIAGNFLGTKIAFKKGNGFIRIVFLIIVMLMILRYSKEVFWP</sequence>
<feature type="transmembrane region" description="Helical" evidence="8">
    <location>
        <begin position="208"/>
        <end position="226"/>
    </location>
</feature>
<feature type="transmembrane region" description="Helical" evidence="8">
    <location>
        <begin position="107"/>
        <end position="124"/>
    </location>
</feature>
<keyword evidence="6 8" id="KW-1133">Transmembrane helix</keyword>
<evidence type="ECO:0000256" key="4">
    <source>
        <dbReference type="ARBA" id="ARBA00022475"/>
    </source>
</evidence>
<evidence type="ECO:0000256" key="6">
    <source>
        <dbReference type="ARBA" id="ARBA00022989"/>
    </source>
</evidence>
<name>A0A2S7I529_9FLAO</name>
<keyword evidence="4 8" id="KW-1003">Cell membrane</keyword>
<evidence type="ECO:0000256" key="3">
    <source>
        <dbReference type="ARBA" id="ARBA00022448"/>
    </source>
</evidence>
<evidence type="ECO:0000256" key="1">
    <source>
        <dbReference type="ARBA" id="ARBA00004651"/>
    </source>
</evidence>
<keyword evidence="5 8" id="KW-0812">Transmembrane</keyword>
<evidence type="ECO:0000256" key="5">
    <source>
        <dbReference type="ARBA" id="ARBA00022692"/>
    </source>
</evidence>
<feature type="transmembrane region" description="Helical" evidence="8">
    <location>
        <begin position="144"/>
        <end position="161"/>
    </location>
</feature>
<dbReference type="RefSeq" id="WP_104793384.1">
    <property type="nucleotide sequence ID" value="NZ_PTPZ01000003.1"/>
</dbReference>
<dbReference type="AlphaFoldDB" id="A0A2S7I529"/>